<name>A0A0A8Z6S1_ARUDO</name>
<protein>
    <submittedName>
        <fullName evidence="1">Uncharacterized protein</fullName>
    </submittedName>
</protein>
<organism evidence="1">
    <name type="scientific">Arundo donax</name>
    <name type="common">Giant reed</name>
    <name type="synonym">Donax arundinaceus</name>
    <dbReference type="NCBI Taxonomy" id="35708"/>
    <lineage>
        <taxon>Eukaryota</taxon>
        <taxon>Viridiplantae</taxon>
        <taxon>Streptophyta</taxon>
        <taxon>Embryophyta</taxon>
        <taxon>Tracheophyta</taxon>
        <taxon>Spermatophyta</taxon>
        <taxon>Magnoliopsida</taxon>
        <taxon>Liliopsida</taxon>
        <taxon>Poales</taxon>
        <taxon>Poaceae</taxon>
        <taxon>PACMAD clade</taxon>
        <taxon>Arundinoideae</taxon>
        <taxon>Arundineae</taxon>
        <taxon>Arundo</taxon>
    </lineage>
</organism>
<dbReference type="EMBL" id="GBRH01267358">
    <property type="protein sequence ID" value="JAD30537.1"/>
    <property type="molecule type" value="Transcribed_RNA"/>
</dbReference>
<reference evidence="1" key="2">
    <citation type="journal article" date="2015" name="Data Brief">
        <title>Shoot transcriptome of the giant reed, Arundo donax.</title>
        <authorList>
            <person name="Barrero R.A."/>
            <person name="Guerrero F.D."/>
            <person name="Moolhuijzen P."/>
            <person name="Goolsby J.A."/>
            <person name="Tidwell J."/>
            <person name="Bellgard S.E."/>
            <person name="Bellgard M.I."/>
        </authorList>
    </citation>
    <scope>NUCLEOTIDE SEQUENCE</scope>
    <source>
        <tissue evidence="1">Shoot tissue taken approximately 20 cm above the soil surface</tissue>
    </source>
</reference>
<dbReference type="AlphaFoldDB" id="A0A0A8Z6S1"/>
<sequence>MILFPLIYLKLSSLLVGDRLTWKRIAYLSVKKHFVVVVSKTKMHLFLNFKMLQFASFSCCLMSWNSSVMVCFHNFSTSSVIY</sequence>
<reference evidence="1" key="1">
    <citation type="submission" date="2014-09" db="EMBL/GenBank/DDBJ databases">
        <authorList>
            <person name="Magalhaes I.L.F."/>
            <person name="Oliveira U."/>
            <person name="Santos F.R."/>
            <person name="Vidigal T.H.D.A."/>
            <person name="Brescovit A.D."/>
            <person name="Santos A.J."/>
        </authorList>
    </citation>
    <scope>NUCLEOTIDE SEQUENCE</scope>
    <source>
        <tissue evidence="1">Shoot tissue taken approximately 20 cm above the soil surface</tissue>
    </source>
</reference>
<accession>A0A0A8Z6S1</accession>
<proteinExistence type="predicted"/>
<evidence type="ECO:0000313" key="1">
    <source>
        <dbReference type="EMBL" id="JAD30537.1"/>
    </source>
</evidence>